<dbReference type="InterPro" id="IPR043519">
    <property type="entry name" value="NT_sf"/>
</dbReference>
<reference evidence="1 2" key="1">
    <citation type="submission" date="2023-03" db="EMBL/GenBank/DDBJ databases">
        <title>Bacillus Genome Sequencing.</title>
        <authorList>
            <person name="Dunlap C."/>
        </authorList>
    </citation>
    <scope>NUCLEOTIDE SEQUENCE [LARGE SCALE GENOMIC DNA]</scope>
    <source>
        <strain evidence="1 2">B-59205</strain>
    </source>
</reference>
<dbReference type="RefSeq" id="WP_326124284.1">
    <property type="nucleotide sequence ID" value="NZ_JARSFG010000019.1"/>
</dbReference>
<dbReference type="PANTHER" id="PTHR34822:SF1">
    <property type="entry name" value="GRPB FAMILY PROTEIN"/>
    <property type="match status" value="1"/>
</dbReference>
<dbReference type="SUPFAM" id="SSF81301">
    <property type="entry name" value="Nucleotidyltransferase"/>
    <property type="match status" value="1"/>
</dbReference>
<name>A0AAW9NWQ9_9BACL</name>
<evidence type="ECO:0000313" key="2">
    <source>
        <dbReference type="Proteomes" id="UP001344888"/>
    </source>
</evidence>
<dbReference type="InterPro" id="IPR007344">
    <property type="entry name" value="GrpB/CoaE"/>
</dbReference>
<sequence>MRKTKIVPWTKEWDRLYMIEAEILGEIFEHEIINIFHIGSTSVQAIGYAKPIIDILIVVENISNIDIYNDRMSDFEYEVRDENGITGRRYFVKGKEKRTHHVHIFQIGNESINKHLHFKNYLIHHPQEAKKYGDLKIALGKEFPNNTYQYQKGKEAFVNELMVQALNWQENYLSRNHRL</sequence>
<accession>A0AAW9NWQ9</accession>
<dbReference type="EMBL" id="JARSFG010000019">
    <property type="protein sequence ID" value="MEC1179791.1"/>
    <property type="molecule type" value="Genomic_DNA"/>
</dbReference>
<dbReference type="Proteomes" id="UP001344888">
    <property type="component" value="Unassembled WGS sequence"/>
</dbReference>
<dbReference type="PANTHER" id="PTHR34822">
    <property type="entry name" value="GRPB DOMAIN PROTEIN (AFU_ORTHOLOGUE AFUA_1G01530)"/>
    <property type="match status" value="1"/>
</dbReference>
<evidence type="ECO:0000313" key="1">
    <source>
        <dbReference type="EMBL" id="MEC1179791.1"/>
    </source>
</evidence>
<organism evidence="1 2">
    <name type="scientific">Metasolibacillus meyeri</name>
    <dbReference type="NCBI Taxonomy" id="1071052"/>
    <lineage>
        <taxon>Bacteria</taxon>
        <taxon>Bacillati</taxon>
        <taxon>Bacillota</taxon>
        <taxon>Bacilli</taxon>
        <taxon>Bacillales</taxon>
        <taxon>Caryophanaceae</taxon>
        <taxon>Metasolibacillus</taxon>
    </lineage>
</organism>
<gene>
    <name evidence="1" type="ORF">P9B03_14930</name>
</gene>
<keyword evidence="2" id="KW-1185">Reference proteome</keyword>
<dbReference type="Gene3D" id="3.30.460.10">
    <property type="entry name" value="Beta Polymerase, domain 2"/>
    <property type="match status" value="1"/>
</dbReference>
<dbReference type="Pfam" id="PF04229">
    <property type="entry name" value="GrpB"/>
    <property type="match status" value="1"/>
</dbReference>
<proteinExistence type="predicted"/>
<dbReference type="AlphaFoldDB" id="A0AAW9NWQ9"/>
<protein>
    <submittedName>
        <fullName evidence="1">GrpB family protein</fullName>
    </submittedName>
</protein>
<comment type="caution">
    <text evidence="1">The sequence shown here is derived from an EMBL/GenBank/DDBJ whole genome shotgun (WGS) entry which is preliminary data.</text>
</comment>